<dbReference type="GO" id="GO:0035556">
    <property type="term" value="P:intracellular signal transduction"/>
    <property type="evidence" value="ECO:0007669"/>
    <property type="project" value="TreeGrafter"/>
</dbReference>
<keyword evidence="4" id="KW-0547">Nucleotide-binding</keyword>
<feature type="compositionally biased region" description="Basic and acidic residues" evidence="9">
    <location>
        <begin position="533"/>
        <end position="545"/>
    </location>
</feature>
<dbReference type="EC" id="2.7.11.1" evidence="1"/>
<dbReference type="CDD" id="cd05123">
    <property type="entry name" value="STKc_AGC"/>
    <property type="match status" value="1"/>
</dbReference>
<feature type="compositionally biased region" description="Low complexity" evidence="9">
    <location>
        <begin position="1023"/>
        <end position="1039"/>
    </location>
</feature>
<keyword evidence="3" id="KW-0808">Transferase</keyword>
<feature type="compositionally biased region" description="Polar residues" evidence="9">
    <location>
        <begin position="876"/>
        <end position="888"/>
    </location>
</feature>
<dbReference type="InterPro" id="IPR000719">
    <property type="entry name" value="Prot_kinase_dom"/>
</dbReference>
<evidence type="ECO:0000256" key="8">
    <source>
        <dbReference type="ARBA" id="ARBA00048679"/>
    </source>
</evidence>
<evidence type="ECO:0000256" key="9">
    <source>
        <dbReference type="SAM" id="MobiDB-lite"/>
    </source>
</evidence>
<evidence type="ECO:0000313" key="13">
    <source>
        <dbReference type="Proteomes" id="UP000078595"/>
    </source>
</evidence>
<gene>
    <name evidence="11" type="ORF">I303_07346</name>
    <name evidence="12" type="ORF">I303_108327</name>
</gene>
<evidence type="ECO:0000313" key="11">
    <source>
        <dbReference type="EMBL" id="OBR82584.1"/>
    </source>
</evidence>
<keyword evidence="6" id="KW-0067">ATP-binding</keyword>
<name>A0A1A5ZXP5_9TREE</name>
<dbReference type="PROSITE" id="PS50011">
    <property type="entry name" value="PROTEIN_KINASE_DOM"/>
    <property type="match status" value="1"/>
</dbReference>
<feature type="compositionally biased region" description="Low complexity" evidence="9">
    <location>
        <begin position="1048"/>
        <end position="1058"/>
    </location>
</feature>
<dbReference type="Pfam" id="PF00069">
    <property type="entry name" value="Pkinase"/>
    <property type="match status" value="2"/>
</dbReference>
<accession>A0A1A5ZXP5</accession>
<dbReference type="Gene3D" id="3.30.200.20">
    <property type="entry name" value="Phosphorylase Kinase, domain 1"/>
    <property type="match status" value="1"/>
</dbReference>
<feature type="compositionally biased region" description="Low complexity" evidence="9">
    <location>
        <begin position="859"/>
        <end position="875"/>
    </location>
</feature>
<dbReference type="VEuPathDB" id="FungiDB:I303_07346"/>
<feature type="region of interest" description="Disordered" evidence="9">
    <location>
        <begin position="677"/>
        <end position="710"/>
    </location>
</feature>
<feature type="compositionally biased region" description="Basic and acidic residues" evidence="9">
    <location>
        <begin position="941"/>
        <end position="953"/>
    </location>
</feature>
<reference evidence="12" key="2">
    <citation type="submission" date="2013-07" db="EMBL/GenBank/DDBJ databases">
        <authorList>
            <consortium name="The Broad Institute Genome Sequencing Platform"/>
            <person name="Cuomo C."/>
            <person name="Litvintseva A."/>
            <person name="Chen Y."/>
            <person name="Heitman J."/>
            <person name="Sun S."/>
            <person name="Springer D."/>
            <person name="Dromer F."/>
            <person name="Young S.K."/>
            <person name="Zeng Q."/>
            <person name="Gargeya S."/>
            <person name="Fitzgerald M."/>
            <person name="Abouelleil A."/>
            <person name="Alvarado L."/>
            <person name="Berlin A.M."/>
            <person name="Chapman S.B."/>
            <person name="Dewar J."/>
            <person name="Goldberg J."/>
            <person name="Griggs A."/>
            <person name="Gujja S."/>
            <person name="Hansen M."/>
            <person name="Howarth C."/>
            <person name="Imamovic A."/>
            <person name="Larimer J."/>
            <person name="McCowan C."/>
            <person name="Murphy C."/>
            <person name="Pearson M."/>
            <person name="Priest M."/>
            <person name="Roberts A."/>
            <person name="Saif S."/>
            <person name="Shea T."/>
            <person name="Sykes S."/>
            <person name="Wortman J."/>
            <person name="Nusbaum C."/>
            <person name="Birren B."/>
        </authorList>
    </citation>
    <scope>NUCLEOTIDE SEQUENCE</scope>
    <source>
        <strain evidence="12">CBS 10117</strain>
    </source>
</reference>
<feature type="compositionally biased region" description="Basic residues" evidence="9">
    <location>
        <begin position="1012"/>
        <end position="1022"/>
    </location>
</feature>
<feature type="compositionally biased region" description="Polar residues" evidence="9">
    <location>
        <begin position="34"/>
        <end position="47"/>
    </location>
</feature>
<proteinExistence type="predicted"/>
<dbReference type="InterPro" id="IPR011009">
    <property type="entry name" value="Kinase-like_dom_sf"/>
</dbReference>
<keyword evidence="2" id="KW-0723">Serine/threonine-protein kinase</keyword>
<dbReference type="STRING" id="1296121.A0A1A5ZXP5"/>
<comment type="catalytic activity">
    <reaction evidence="8">
        <text>L-seryl-[protein] + ATP = O-phospho-L-seryl-[protein] + ADP + H(+)</text>
        <dbReference type="Rhea" id="RHEA:17989"/>
        <dbReference type="Rhea" id="RHEA-COMP:9863"/>
        <dbReference type="Rhea" id="RHEA-COMP:11604"/>
        <dbReference type="ChEBI" id="CHEBI:15378"/>
        <dbReference type="ChEBI" id="CHEBI:29999"/>
        <dbReference type="ChEBI" id="CHEBI:30616"/>
        <dbReference type="ChEBI" id="CHEBI:83421"/>
        <dbReference type="ChEBI" id="CHEBI:456216"/>
        <dbReference type="EC" id="2.7.11.1"/>
    </reaction>
</comment>
<dbReference type="RefSeq" id="XP_018260426.1">
    <property type="nucleotide sequence ID" value="XM_018410616.1"/>
</dbReference>
<keyword evidence="13" id="KW-1185">Reference proteome</keyword>
<feature type="compositionally biased region" description="Basic and acidic residues" evidence="9">
    <location>
        <begin position="963"/>
        <end position="981"/>
    </location>
</feature>
<evidence type="ECO:0000256" key="6">
    <source>
        <dbReference type="ARBA" id="ARBA00022840"/>
    </source>
</evidence>
<dbReference type="SUPFAM" id="SSF56112">
    <property type="entry name" value="Protein kinase-like (PK-like)"/>
    <property type="match status" value="1"/>
</dbReference>
<dbReference type="AlphaFoldDB" id="A0A1A5ZXP5"/>
<evidence type="ECO:0000256" key="2">
    <source>
        <dbReference type="ARBA" id="ARBA00022527"/>
    </source>
</evidence>
<keyword evidence="5 11" id="KW-0418">Kinase</keyword>
<feature type="compositionally biased region" description="Low complexity" evidence="9">
    <location>
        <begin position="1072"/>
        <end position="1090"/>
    </location>
</feature>
<dbReference type="InterPro" id="IPR045270">
    <property type="entry name" value="STKc_AGC"/>
</dbReference>
<reference evidence="12" key="3">
    <citation type="submission" date="2024-02" db="EMBL/GenBank/DDBJ databases">
        <title>Comparative genomics of Cryptococcus and Kwoniella reveals pathogenesis evolution and contrasting modes of karyotype evolution via chromosome fusion or intercentromeric recombination.</title>
        <authorList>
            <person name="Coelho M.A."/>
            <person name="David-Palma M."/>
            <person name="Shea T."/>
            <person name="Bowers K."/>
            <person name="McGinley-Smith S."/>
            <person name="Mohammad A.W."/>
            <person name="Gnirke A."/>
            <person name="Yurkov A.M."/>
            <person name="Nowrousian M."/>
            <person name="Sun S."/>
            <person name="Cuomo C.A."/>
            <person name="Heitman J."/>
        </authorList>
    </citation>
    <scope>NUCLEOTIDE SEQUENCE</scope>
    <source>
        <strain evidence="12">CBS 10117</strain>
    </source>
</reference>
<dbReference type="EMBL" id="CP144540">
    <property type="protein sequence ID" value="WWC65706.1"/>
    <property type="molecule type" value="Genomic_DNA"/>
</dbReference>
<dbReference type="OrthoDB" id="63267at2759"/>
<dbReference type="SMART" id="SM00220">
    <property type="entry name" value="S_TKc"/>
    <property type="match status" value="1"/>
</dbReference>
<feature type="compositionally biased region" description="Acidic residues" evidence="9">
    <location>
        <begin position="507"/>
        <end position="518"/>
    </location>
</feature>
<dbReference type="GO" id="GO:0004674">
    <property type="term" value="F:protein serine/threonine kinase activity"/>
    <property type="evidence" value="ECO:0007669"/>
    <property type="project" value="UniProtKB-KW"/>
</dbReference>
<dbReference type="KEGG" id="kdj:28971045"/>
<feature type="region of interest" description="Disordered" evidence="9">
    <location>
        <begin position="1007"/>
        <end position="1095"/>
    </location>
</feature>
<evidence type="ECO:0000256" key="7">
    <source>
        <dbReference type="ARBA" id="ARBA00047899"/>
    </source>
</evidence>
<evidence type="ECO:0000256" key="1">
    <source>
        <dbReference type="ARBA" id="ARBA00012513"/>
    </source>
</evidence>
<dbReference type="PANTHER" id="PTHR24356:SF390">
    <property type="entry name" value="PROTEIN KINASE C, BRAIN ISOZYME-RELATED"/>
    <property type="match status" value="1"/>
</dbReference>
<dbReference type="InterPro" id="IPR050236">
    <property type="entry name" value="Ser_Thr_kinase_AGC"/>
</dbReference>
<evidence type="ECO:0000256" key="5">
    <source>
        <dbReference type="ARBA" id="ARBA00022777"/>
    </source>
</evidence>
<reference evidence="11" key="1">
    <citation type="submission" date="2013-07" db="EMBL/GenBank/DDBJ databases">
        <title>The Genome Sequence of Cryptococcus dejecticola CBS10117.</title>
        <authorList>
            <consortium name="The Broad Institute Genome Sequencing Platform"/>
            <person name="Cuomo C."/>
            <person name="Litvintseva A."/>
            <person name="Chen Y."/>
            <person name="Heitman J."/>
            <person name="Sun S."/>
            <person name="Springer D."/>
            <person name="Dromer F."/>
            <person name="Young S.K."/>
            <person name="Zeng Q."/>
            <person name="Gargeya S."/>
            <person name="Fitzgerald M."/>
            <person name="Abouelleil A."/>
            <person name="Alvarado L."/>
            <person name="Berlin A.M."/>
            <person name="Chapman S.B."/>
            <person name="Dewar J."/>
            <person name="Goldberg J."/>
            <person name="Griggs A."/>
            <person name="Gujja S."/>
            <person name="Hansen M."/>
            <person name="Howarth C."/>
            <person name="Imamovic A."/>
            <person name="Larimer J."/>
            <person name="McCowan C."/>
            <person name="Murphy C."/>
            <person name="Pearson M."/>
            <person name="Priest M."/>
            <person name="Roberts A."/>
            <person name="Saif S."/>
            <person name="Shea T."/>
            <person name="Sykes S."/>
            <person name="Wortman J."/>
            <person name="Nusbaum C."/>
            <person name="Birren B."/>
        </authorList>
    </citation>
    <scope>NUCLEOTIDE SEQUENCE [LARGE SCALE GENOMIC DNA]</scope>
    <source>
        <strain evidence="11">CBS 10117</strain>
    </source>
</reference>
<dbReference type="GeneID" id="28971045"/>
<protein>
    <recommendedName>
        <fullName evidence="1">non-specific serine/threonine protein kinase</fullName>
        <ecNumber evidence="1">2.7.11.1</ecNumber>
    </recommendedName>
</protein>
<dbReference type="EMBL" id="KI894035">
    <property type="protein sequence ID" value="OBR82584.1"/>
    <property type="molecule type" value="Genomic_DNA"/>
</dbReference>
<feature type="region of interest" description="Disordered" evidence="9">
    <location>
        <begin position="831"/>
        <end position="888"/>
    </location>
</feature>
<dbReference type="Proteomes" id="UP000078595">
    <property type="component" value="Chromosome 11"/>
</dbReference>
<evidence type="ECO:0000259" key="10">
    <source>
        <dbReference type="PROSITE" id="PS50011"/>
    </source>
</evidence>
<feature type="domain" description="Protein kinase" evidence="10">
    <location>
        <begin position="95"/>
        <end position="402"/>
    </location>
</feature>
<dbReference type="PANTHER" id="PTHR24356">
    <property type="entry name" value="SERINE/THREONINE-PROTEIN KINASE"/>
    <property type="match status" value="1"/>
</dbReference>
<dbReference type="GO" id="GO:0005524">
    <property type="term" value="F:ATP binding"/>
    <property type="evidence" value="ECO:0007669"/>
    <property type="project" value="UniProtKB-KW"/>
</dbReference>
<feature type="region of interest" description="Disordered" evidence="9">
    <location>
        <begin position="911"/>
        <end position="985"/>
    </location>
</feature>
<feature type="compositionally biased region" description="Low complexity" evidence="9">
    <location>
        <begin position="929"/>
        <end position="939"/>
    </location>
</feature>
<evidence type="ECO:0000256" key="3">
    <source>
        <dbReference type="ARBA" id="ARBA00022679"/>
    </source>
</evidence>
<dbReference type="Gene3D" id="1.10.510.10">
    <property type="entry name" value="Transferase(Phosphotransferase) domain 1"/>
    <property type="match status" value="2"/>
</dbReference>
<evidence type="ECO:0000313" key="12">
    <source>
        <dbReference type="EMBL" id="WWC65706.1"/>
    </source>
</evidence>
<comment type="catalytic activity">
    <reaction evidence="7">
        <text>L-threonyl-[protein] + ATP = O-phospho-L-threonyl-[protein] + ADP + H(+)</text>
        <dbReference type="Rhea" id="RHEA:46608"/>
        <dbReference type="Rhea" id="RHEA-COMP:11060"/>
        <dbReference type="Rhea" id="RHEA-COMP:11605"/>
        <dbReference type="ChEBI" id="CHEBI:15378"/>
        <dbReference type="ChEBI" id="CHEBI:30013"/>
        <dbReference type="ChEBI" id="CHEBI:30616"/>
        <dbReference type="ChEBI" id="CHEBI:61977"/>
        <dbReference type="ChEBI" id="CHEBI:456216"/>
        <dbReference type="EC" id="2.7.11.1"/>
    </reaction>
</comment>
<feature type="compositionally biased region" description="Polar residues" evidence="9">
    <location>
        <begin position="688"/>
        <end position="701"/>
    </location>
</feature>
<feature type="region of interest" description="Disordered" evidence="9">
    <location>
        <begin position="495"/>
        <end position="657"/>
    </location>
</feature>
<sequence length="1122" mass="123239">MPGPTSDFPLPLSPPYSGDDSPPTIISALVPPNGLSTPDRTPSLSSSFDEDETEMPSYRYTGPSAIMNHNERRQASTSEGSSKGSRRNIPRLEDFQLIKVIGKGCAGRVLLVKHTPTNSVRAMKAISKRSVLTHDELNHTLTEQSILKRFAIEEPHNRFVSRLHATFTDRENFYFVMEFYPGGDLATQMEIHRVLGEMRTRFYAADIVQGLEDLHRHGIIVRDLKPENILINSRGHAVLADFGLSKEFSYRGDPKPIHVVTYPGQPELPPWAGQGAGSLRKLASGQKKLTVDRAYSFVGTSEYLSPEVVRRADCSYAADWWALGCIVFEGLVGRVPFKTDDDNAPTVLYNKILYEPWDELLQDPRMAEYIADPVTYDFIDALLQKDPMWRLTEPCVKQHGYFAQLDWDTVQAGGYVDPYDLDLHPVAEYNTVYFPQLCLEEDPSVDMSSHDVRDSKYGYQRTPLNDNALYALEQAKYRYELEKFAWSRELDGYETVEESEMERSIDDQEEEDEEEEGSLMDGVTESSTMPVTDAERSLHERKISAEGEMYEPTQQRYQDEEDEYITTNISDPVTASADIHGTAATPSTKRQPNLPDIGSPESVYTDEAPRSPVGSPTPSAPAEHVKASTVSAKTREDDAALSTGHGVTAPAKHPIELNPAKEEVAELSTPPILLEKTTQPVQKGLPNAPTSPVSPTLSTHSPKAHPVPIPLRPKPVRQISEEAGINLNLPTGLPSSGLSVSDMVSVPSPHPGSPTRILRRHRQLPSVDTIPIARLSVELHGVRTHIDDEDWEELILDDPNASAPNGHGHGGGLNHSFLGLGRVLKRRPSNLITSSAGTNGDHSSYTTSGSGLRRQIKNSDTSSSRNSQSTSPTKSLTSRPNLFSNKSIENTKKAFGKFKAFPKLRNLAAPASDENKIPTRSPLVGPPLSASASESAAGSPEMREKAEALDRPENPSANNDTALSKDYKLVDANEAGAKEVRPAMGYRRHTESGIGWLGRKTKLSLASAYKDPKHKSKSKSKSTSKSNLRSSSSAASSYNENEKEAPNSSQSQSGPSSPIKRIQAEELETPRSVSNSSTTTSTSTASVSVSRNDEGLPTLQLSEIELSGLDWEPFSGKEWGVK</sequence>
<evidence type="ECO:0000256" key="4">
    <source>
        <dbReference type="ARBA" id="ARBA00022741"/>
    </source>
</evidence>
<feature type="region of interest" description="Disordered" evidence="9">
    <location>
        <begin position="1"/>
        <end position="88"/>
    </location>
</feature>
<organism evidence="11">
    <name type="scientific">Kwoniella dejecticola CBS 10117</name>
    <dbReference type="NCBI Taxonomy" id="1296121"/>
    <lineage>
        <taxon>Eukaryota</taxon>
        <taxon>Fungi</taxon>
        <taxon>Dikarya</taxon>
        <taxon>Basidiomycota</taxon>
        <taxon>Agaricomycotina</taxon>
        <taxon>Tremellomycetes</taxon>
        <taxon>Tremellales</taxon>
        <taxon>Cryptococcaceae</taxon>
        <taxon>Kwoniella</taxon>
    </lineage>
</organism>
<feature type="compositionally biased region" description="Polar residues" evidence="9">
    <location>
        <begin position="831"/>
        <end position="850"/>
    </location>
</feature>